<dbReference type="Pfam" id="PF00015">
    <property type="entry name" value="MCPsignal"/>
    <property type="match status" value="1"/>
</dbReference>
<reference evidence="5" key="2">
    <citation type="submission" date="2020-09" db="EMBL/GenBank/DDBJ databases">
        <authorList>
            <person name="Sun Q."/>
            <person name="Sedlacek I."/>
        </authorList>
    </citation>
    <scope>NUCLEOTIDE SEQUENCE</scope>
    <source>
        <strain evidence="5">CCM 7684</strain>
    </source>
</reference>
<feature type="domain" description="PAC" evidence="4">
    <location>
        <begin position="204"/>
        <end position="256"/>
    </location>
</feature>
<dbReference type="EMBL" id="BMCP01000003">
    <property type="protein sequence ID" value="GGE48522.1"/>
    <property type="molecule type" value="Genomic_DNA"/>
</dbReference>
<evidence type="ECO:0000259" key="3">
    <source>
        <dbReference type="PROSITE" id="PS50112"/>
    </source>
</evidence>
<dbReference type="InterPro" id="IPR001610">
    <property type="entry name" value="PAC"/>
</dbReference>
<dbReference type="SUPFAM" id="SSF55785">
    <property type="entry name" value="PYP-like sensor domain (PAS domain)"/>
    <property type="match status" value="2"/>
</dbReference>
<evidence type="ECO:0008006" key="7">
    <source>
        <dbReference type="Google" id="ProtNLM"/>
    </source>
</evidence>
<dbReference type="PROSITE" id="PS50113">
    <property type="entry name" value="PAC"/>
    <property type="match status" value="2"/>
</dbReference>
<dbReference type="InterPro" id="IPR000014">
    <property type="entry name" value="PAS"/>
</dbReference>
<dbReference type="SMART" id="SM00091">
    <property type="entry name" value="PAS"/>
    <property type="match status" value="2"/>
</dbReference>
<evidence type="ECO:0000313" key="5">
    <source>
        <dbReference type="EMBL" id="GGE48522.1"/>
    </source>
</evidence>
<dbReference type="SMART" id="SM00283">
    <property type="entry name" value="MA"/>
    <property type="match status" value="1"/>
</dbReference>
<dbReference type="PANTHER" id="PTHR24422">
    <property type="entry name" value="CHEMOTAXIS PROTEIN METHYLTRANSFERASE"/>
    <property type="match status" value="1"/>
</dbReference>
<dbReference type="AlphaFoldDB" id="A0A8J2YKH5"/>
<dbReference type="InterPro" id="IPR035965">
    <property type="entry name" value="PAS-like_dom_sf"/>
</dbReference>
<dbReference type="PANTHER" id="PTHR24422:SF10">
    <property type="entry name" value="CHEMOTAXIS PROTEIN METHYLTRANSFERASE 2"/>
    <property type="match status" value="1"/>
</dbReference>
<accession>A0A8J2YKH5</accession>
<dbReference type="CDD" id="cd00130">
    <property type="entry name" value="PAS"/>
    <property type="match status" value="2"/>
</dbReference>
<sequence length="491" mass="53232">MFKSTTHEESAAKLKALDRVQAVIEFDLGGHILAANENFLKTLGYEEGEIIGKHHSMFVDDDYKNNPDYKQFWERLRRGDFQAGQFKRIAKDGREVWIEASYNPILGRDGKPYKIVKFATDITRQKHEDADRAGQIAAIRKAQAVIEFDLDGTILDANDNFLNAVGYALDDIKGQHHSIFVDPAYKTSREYADFWAALNAGEYQAGQYKRFGREGREIWIEASYNPILDSSGKPYKVVKFATDITQQVQLLANLRVMIDQNFGEIDEAVTRSASESGEAMDMATSTTDNMQAVAAASEELATSVSEIAASMAKSREATDSAFDQVTVVGDYTTKLSDAASNMGGIVGLIQNIAAQINLLALNATIESARAGEAGRGFAVVAQEVKNLANQAAKATDQISGEISGLQMISKDVVTTLEDIKASVGVMRDGVVTTATAMEEQSAVTRDMSSKMQDTAGAVAAITSNITSISAAVSQVSTAVNTTRDAARVLAR</sequence>
<gene>
    <name evidence="5" type="ORF">GCM10007276_27100</name>
</gene>
<comment type="caution">
    <text evidence="5">The sequence shown here is derived from an EMBL/GenBank/DDBJ whole genome shotgun (WGS) entry which is preliminary data.</text>
</comment>
<dbReference type="PROSITE" id="PS50112">
    <property type="entry name" value="PAS"/>
    <property type="match status" value="1"/>
</dbReference>
<dbReference type="SUPFAM" id="SSF58104">
    <property type="entry name" value="Methyl-accepting chemotaxis protein (MCP) signaling domain"/>
    <property type="match status" value="1"/>
</dbReference>
<dbReference type="NCBIfam" id="TIGR00229">
    <property type="entry name" value="sensory_box"/>
    <property type="match status" value="2"/>
</dbReference>
<dbReference type="Proteomes" id="UP000602745">
    <property type="component" value="Unassembled WGS sequence"/>
</dbReference>
<dbReference type="GO" id="GO:0007165">
    <property type="term" value="P:signal transduction"/>
    <property type="evidence" value="ECO:0007669"/>
    <property type="project" value="UniProtKB-KW"/>
</dbReference>
<evidence type="ECO:0000256" key="1">
    <source>
        <dbReference type="PROSITE-ProRule" id="PRU00284"/>
    </source>
</evidence>
<protein>
    <recommendedName>
        <fullName evidence="7">Chemotaxis protein</fullName>
    </recommendedName>
</protein>
<dbReference type="Gene3D" id="3.30.450.20">
    <property type="entry name" value="PAS domain"/>
    <property type="match status" value="2"/>
</dbReference>
<dbReference type="InterPro" id="IPR050903">
    <property type="entry name" value="Bact_Chemotaxis_MeTrfase"/>
</dbReference>
<organism evidence="5 6">
    <name type="scientific">Agaricicola taiwanensis</name>
    <dbReference type="NCBI Taxonomy" id="591372"/>
    <lineage>
        <taxon>Bacteria</taxon>
        <taxon>Pseudomonadati</taxon>
        <taxon>Pseudomonadota</taxon>
        <taxon>Alphaproteobacteria</taxon>
        <taxon>Rhodobacterales</taxon>
        <taxon>Paracoccaceae</taxon>
        <taxon>Agaricicola</taxon>
    </lineage>
</organism>
<evidence type="ECO:0000259" key="4">
    <source>
        <dbReference type="PROSITE" id="PS50113"/>
    </source>
</evidence>
<reference evidence="5" key="1">
    <citation type="journal article" date="2014" name="Int. J. Syst. Evol. Microbiol.">
        <title>Complete genome sequence of Corynebacterium casei LMG S-19264T (=DSM 44701T), isolated from a smear-ripened cheese.</title>
        <authorList>
            <consortium name="US DOE Joint Genome Institute (JGI-PGF)"/>
            <person name="Walter F."/>
            <person name="Albersmeier A."/>
            <person name="Kalinowski J."/>
            <person name="Ruckert C."/>
        </authorList>
    </citation>
    <scope>NUCLEOTIDE SEQUENCE</scope>
    <source>
        <strain evidence="5">CCM 7684</strain>
    </source>
</reference>
<evidence type="ECO:0000313" key="6">
    <source>
        <dbReference type="Proteomes" id="UP000602745"/>
    </source>
</evidence>
<feature type="domain" description="PAS" evidence="3">
    <location>
        <begin position="23"/>
        <end position="53"/>
    </location>
</feature>
<dbReference type="InterPro" id="IPR004089">
    <property type="entry name" value="MCPsignal_dom"/>
</dbReference>
<dbReference type="InterPro" id="IPR013655">
    <property type="entry name" value="PAS_fold_3"/>
</dbReference>
<dbReference type="InterPro" id="IPR000700">
    <property type="entry name" value="PAS-assoc_C"/>
</dbReference>
<keyword evidence="1" id="KW-0807">Transducer</keyword>
<proteinExistence type="predicted"/>
<keyword evidence="6" id="KW-1185">Reference proteome</keyword>
<dbReference type="Pfam" id="PF08447">
    <property type="entry name" value="PAS_3"/>
    <property type="match status" value="2"/>
</dbReference>
<dbReference type="RefSeq" id="WP_188410343.1">
    <property type="nucleotide sequence ID" value="NZ_BMCP01000003.1"/>
</dbReference>
<evidence type="ECO:0000259" key="2">
    <source>
        <dbReference type="PROSITE" id="PS50111"/>
    </source>
</evidence>
<feature type="domain" description="Methyl-accepting transducer" evidence="2">
    <location>
        <begin position="254"/>
        <end position="476"/>
    </location>
</feature>
<feature type="domain" description="PAC" evidence="4">
    <location>
        <begin position="82"/>
        <end position="134"/>
    </location>
</feature>
<dbReference type="Gene3D" id="1.10.287.950">
    <property type="entry name" value="Methyl-accepting chemotaxis protein"/>
    <property type="match status" value="1"/>
</dbReference>
<dbReference type="SMART" id="SM00086">
    <property type="entry name" value="PAC"/>
    <property type="match status" value="2"/>
</dbReference>
<dbReference type="PROSITE" id="PS50111">
    <property type="entry name" value="CHEMOTAXIS_TRANSDUC_2"/>
    <property type="match status" value="1"/>
</dbReference>
<dbReference type="GO" id="GO:0016020">
    <property type="term" value="C:membrane"/>
    <property type="evidence" value="ECO:0007669"/>
    <property type="project" value="InterPro"/>
</dbReference>
<name>A0A8J2YKH5_9RHOB</name>